<dbReference type="EMBL" id="NIOJ01000008">
    <property type="protein sequence ID" value="PNU00658.1"/>
    <property type="molecule type" value="Genomic_DNA"/>
</dbReference>
<keyword evidence="13" id="KW-0969">Cilium</keyword>
<evidence type="ECO:0000256" key="11">
    <source>
        <dbReference type="ARBA" id="ARBA00023225"/>
    </source>
</evidence>
<evidence type="ECO:0000256" key="1">
    <source>
        <dbReference type="ARBA" id="ARBA00004651"/>
    </source>
</evidence>
<evidence type="ECO:0000256" key="3">
    <source>
        <dbReference type="ARBA" id="ARBA00021622"/>
    </source>
</evidence>
<dbReference type="GO" id="GO:0009306">
    <property type="term" value="P:protein secretion"/>
    <property type="evidence" value="ECO:0007669"/>
    <property type="project" value="InterPro"/>
</dbReference>
<comment type="subcellular location">
    <subcellularLocation>
        <location evidence="1">Cell membrane</location>
        <topology evidence="1">Multi-pass membrane protein</topology>
    </subcellularLocation>
</comment>
<keyword evidence="11 12" id="KW-1006">Bacterial flagellum protein export</keyword>
<evidence type="ECO:0000256" key="5">
    <source>
        <dbReference type="ARBA" id="ARBA00022475"/>
    </source>
</evidence>
<dbReference type="KEGG" id="cthd:CDO33_07785"/>
<keyword evidence="10 12" id="KW-0472">Membrane</keyword>
<accession>A0A2K2FIF0</accession>
<organism evidence="13 14">
    <name type="scientific">Clostridium thermosuccinogenes</name>
    <dbReference type="NCBI Taxonomy" id="84032"/>
    <lineage>
        <taxon>Bacteria</taxon>
        <taxon>Bacillati</taxon>
        <taxon>Bacillota</taxon>
        <taxon>Clostridia</taxon>
        <taxon>Eubacteriales</taxon>
        <taxon>Clostridiaceae</taxon>
        <taxon>Clostridium</taxon>
    </lineage>
</organism>
<dbReference type="InterPro" id="IPR029025">
    <property type="entry name" value="T3SS_substrate_exporter_C"/>
</dbReference>
<name>A0A2K2FIF0_9CLOT</name>
<keyword evidence="8 12" id="KW-0653">Protein transport</keyword>
<dbReference type="Proteomes" id="UP000236151">
    <property type="component" value="Unassembled WGS sequence"/>
</dbReference>
<dbReference type="RefSeq" id="WP_103080687.1">
    <property type="nucleotide sequence ID" value="NZ_CP021850.1"/>
</dbReference>
<gene>
    <name evidence="12 13" type="primary">flhB</name>
    <name evidence="13" type="ORF">CDQ84_05285</name>
</gene>
<evidence type="ECO:0000256" key="7">
    <source>
        <dbReference type="ARBA" id="ARBA00022795"/>
    </source>
</evidence>
<keyword evidence="9 12" id="KW-1133">Transmembrane helix</keyword>
<evidence type="ECO:0000256" key="4">
    <source>
        <dbReference type="ARBA" id="ARBA00022448"/>
    </source>
</evidence>
<protein>
    <recommendedName>
        <fullName evidence="3 12">Flagellar biosynthetic protein FlhB</fullName>
    </recommendedName>
</protein>
<keyword evidence="13" id="KW-0966">Cell projection</keyword>
<evidence type="ECO:0000256" key="10">
    <source>
        <dbReference type="ARBA" id="ARBA00023136"/>
    </source>
</evidence>
<evidence type="ECO:0000313" key="13">
    <source>
        <dbReference type="EMBL" id="PNU00658.1"/>
    </source>
</evidence>
<dbReference type="PANTHER" id="PTHR30531">
    <property type="entry name" value="FLAGELLAR BIOSYNTHETIC PROTEIN FLHB"/>
    <property type="match status" value="1"/>
</dbReference>
<evidence type="ECO:0000256" key="2">
    <source>
        <dbReference type="ARBA" id="ARBA00010690"/>
    </source>
</evidence>
<comment type="function">
    <text evidence="12">Required for formation of the rod structure in the basal body of the flagellar apparatus. Together with FliI and FliH, may constitute the export apparatus of flagellin.</text>
</comment>
<comment type="similarity">
    <text evidence="2 12">Belongs to the type III secretion exporter family.</text>
</comment>
<dbReference type="FunFam" id="3.40.1690.10:FF:000001">
    <property type="entry name" value="Flagellar biosynthetic protein FlhB"/>
    <property type="match status" value="1"/>
</dbReference>
<evidence type="ECO:0000256" key="12">
    <source>
        <dbReference type="RuleBase" id="RU364091"/>
    </source>
</evidence>
<dbReference type="AlphaFoldDB" id="A0A2K2FIF0"/>
<keyword evidence="13" id="KW-0282">Flagellum</keyword>
<evidence type="ECO:0000256" key="8">
    <source>
        <dbReference type="ARBA" id="ARBA00022927"/>
    </source>
</evidence>
<dbReference type="NCBIfam" id="TIGR00328">
    <property type="entry name" value="flhB"/>
    <property type="match status" value="1"/>
</dbReference>
<proteinExistence type="inferred from homology"/>
<keyword evidence="7 12" id="KW-1005">Bacterial flagellum biogenesis</keyword>
<dbReference type="GO" id="GO:0044780">
    <property type="term" value="P:bacterial-type flagellum assembly"/>
    <property type="evidence" value="ECO:0007669"/>
    <property type="project" value="InterPro"/>
</dbReference>
<feature type="transmembrane region" description="Helical" evidence="12">
    <location>
        <begin position="122"/>
        <end position="143"/>
    </location>
</feature>
<keyword evidence="6 12" id="KW-0812">Transmembrane</keyword>
<comment type="caution">
    <text evidence="12">Lacks conserved residue(s) required for the propagation of feature annotation.</text>
</comment>
<dbReference type="PRINTS" id="PR00950">
    <property type="entry name" value="TYPE3IMSPROT"/>
</dbReference>
<dbReference type="PANTHER" id="PTHR30531:SF12">
    <property type="entry name" value="FLAGELLAR BIOSYNTHETIC PROTEIN FLHB"/>
    <property type="match status" value="1"/>
</dbReference>
<feature type="transmembrane region" description="Helical" evidence="12">
    <location>
        <begin position="210"/>
        <end position="237"/>
    </location>
</feature>
<dbReference type="Pfam" id="PF01312">
    <property type="entry name" value="Bac_export_2"/>
    <property type="match status" value="1"/>
</dbReference>
<dbReference type="SUPFAM" id="SSF160544">
    <property type="entry name" value="EscU C-terminal domain-like"/>
    <property type="match status" value="1"/>
</dbReference>
<dbReference type="InterPro" id="IPR006135">
    <property type="entry name" value="T3SS_substrate_exporter"/>
</dbReference>
<comment type="caution">
    <text evidence="13">The sequence shown here is derived from an EMBL/GenBank/DDBJ whole genome shotgun (WGS) entry which is preliminary data.</text>
</comment>
<dbReference type="Gene3D" id="6.10.250.2080">
    <property type="match status" value="1"/>
</dbReference>
<dbReference type="InterPro" id="IPR006136">
    <property type="entry name" value="FlhB"/>
</dbReference>
<dbReference type="GO" id="GO:0005886">
    <property type="term" value="C:plasma membrane"/>
    <property type="evidence" value="ECO:0007669"/>
    <property type="project" value="UniProtKB-SubCell"/>
</dbReference>
<feature type="transmembrane region" description="Helical" evidence="12">
    <location>
        <begin position="57"/>
        <end position="79"/>
    </location>
</feature>
<keyword evidence="4 12" id="KW-0813">Transport</keyword>
<evidence type="ECO:0000256" key="6">
    <source>
        <dbReference type="ARBA" id="ARBA00022692"/>
    </source>
</evidence>
<keyword evidence="5 12" id="KW-1003">Cell membrane</keyword>
<reference evidence="13 14" key="1">
    <citation type="submission" date="2017-06" db="EMBL/GenBank/DDBJ databases">
        <title>Investigating the central metabolism of Clostridium thermosuccinogenes.</title>
        <authorList>
            <person name="Koendjbiharie J.G."/>
            <person name="van Kranenburg R."/>
        </authorList>
    </citation>
    <scope>NUCLEOTIDE SEQUENCE [LARGE SCALE GENOMIC DNA]</scope>
    <source>
        <strain evidence="13 14">DSM 5806</strain>
    </source>
</reference>
<dbReference type="OrthoDB" id="9807950at2"/>
<keyword evidence="14" id="KW-1185">Reference proteome</keyword>
<dbReference type="Gene3D" id="3.40.1690.10">
    <property type="entry name" value="secretion proteins EscU"/>
    <property type="match status" value="1"/>
</dbReference>
<sequence>MKLIFKRNTGQGLYKSYVGLPRINLQLFANDEKTEKPTPKRRRDARKKGQVFQSREITNAVMLISLFSGLKVFGGNIYYEVSNFARRILTEYPKIEGLYTVKSLSMLFFEAVGVLLKASAPLFAIAVVTGLVSGFAQVGFLFTTETLGFKFSRINPASGIKRLFSLRALTELLKSLIKISIIGYVAYSYLRSEEENIINTINTDVMSSAMYIGATSINMAVRICIALLILGALDYLYQWWEYEKSLRMTKQEIKEEYKMTEGNPQIKSKIRQKQRQISMRRMLQDVPKADVIITNPTHLAVAIKYDAEVSDAPVVLAKGQDYMALRIKEKAREHEVEIVENKPLARALYESVEIGEAIPPQLYQAVAEVLAFVYSLKQPKVKT</sequence>
<evidence type="ECO:0000256" key="9">
    <source>
        <dbReference type="ARBA" id="ARBA00022989"/>
    </source>
</evidence>
<evidence type="ECO:0000313" key="14">
    <source>
        <dbReference type="Proteomes" id="UP000236151"/>
    </source>
</evidence>